<dbReference type="AlphaFoldDB" id="A0A426ZEP2"/>
<protein>
    <submittedName>
        <fullName evidence="1">Uncharacterized protein</fullName>
    </submittedName>
</protein>
<evidence type="ECO:0000313" key="2">
    <source>
        <dbReference type="Proteomes" id="UP000287651"/>
    </source>
</evidence>
<dbReference type="Proteomes" id="UP000287651">
    <property type="component" value="Unassembled WGS sequence"/>
</dbReference>
<gene>
    <name evidence="1" type="ORF">B296_00000484</name>
</gene>
<sequence>MYIPTPSSSYCSRTLATIDATCSEVATDVLLPSSSFTVAATLGYHPPLGDFTPTVLTLLPFTAFNLKIAATLFSRFV</sequence>
<accession>A0A426ZEP2</accession>
<name>A0A426ZEP2_ENSVE</name>
<dbReference type="EMBL" id="AMZH03006988">
    <property type="protein sequence ID" value="RRT62429.1"/>
    <property type="molecule type" value="Genomic_DNA"/>
</dbReference>
<proteinExistence type="predicted"/>
<organism evidence="1 2">
    <name type="scientific">Ensete ventricosum</name>
    <name type="common">Abyssinian banana</name>
    <name type="synonym">Musa ensete</name>
    <dbReference type="NCBI Taxonomy" id="4639"/>
    <lineage>
        <taxon>Eukaryota</taxon>
        <taxon>Viridiplantae</taxon>
        <taxon>Streptophyta</taxon>
        <taxon>Embryophyta</taxon>
        <taxon>Tracheophyta</taxon>
        <taxon>Spermatophyta</taxon>
        <taxon>Magnoliopsida</taxon>
        <taxon>Liliopsida</taxon>
        <taxon>Zingiberales</taxon>
        <taxon>Musaceae</taxon>
        <taxon>Ensete</taxon>
    </lineage>
</organism>
<evidence type="ECO:0000313" key="1">
    <source>
        <dbReference type="EMBL" id="RRT62429.1"/>
    </source>
</evidence>
<reference evidence="1 2" key="1">
    <citation type="journal article" date="2014" name="Agronomy (Basel)">
        <title>A Draft Genome Sequence for Ensete ventricosum, the Drought-Tolerant Tree Against Hunger.</title>
        <authorList>
            <person name="Harrison J."/>
            <person name="Moore K.A."/>
            <person name="Paszkiewicz K."/>
            <person name="Jones T."/>
            <person name="Grant M."/>
            <person name="Ambacheew D."/>
            <person name="Muzemil S."/>
            <person name="Studholme D.J."/>
        </authorList>
    </citation>
    <scope>NUCLEOTIDE SEQUENCE [LARGE SCALE GENOMIC DNA]</scope>
</reference>
<comment type="caution">
    <text evidence="1">The sequence shown here is derived from an EMBL/GenBank/DDBJ whole genome shotgun (WGS) entry which is preliminary data.</text>
</comment>